<reference evidence="2 3" key="1">
    <citation type="submission" date="2024-01" db="EMBL/GenBank/DDBJ databases">
        <authorList>
            <person name="Waweru B."/>
        </authorList>
    </citation>
    <scope>NUCLEOTIDE SEQUENCE [LARGE SCALE GENOMIC DNA]</scope>
</reference>
<dbReference type="EMBL" id="CAWUPB010000903">
    <property type="protein sequence ID" value="CAK7328612.1"/>
    <property type="molecule type" value="Genomic_DNA"/>
</dbReference>
<comment type="caution">
    <text evidence="2">The sequence shown here is derived from an EMBL/GenBank/DDBJ whole genome shotgun (WGS) entry which is preliminary data.</text>
</comment>
<organism evidence="2 3">
    <name type="scientific">Dovyalis caffra</name>
    <dbReference type="NCBI Taxonomy" id="77055"/>
    <lineage>
        <taxon>Eukaryota</taxon>
        <taxon>Viridiplantae</taxon>
        <taxon>Streptophyta</taxon>
        <taxon>Embryophyta</taxon>
        <taxon>Tracheophyta</taxon>
        <taxon>Spermatophyta</taxon>
        <taxon>Magnoliopsida</taxon>
        <taxon>eudicotyledons</taxon>
        <taxon>Gunneridae</taxon>
        <taxon>Pentapetalae</taxon>
        <taxon>rosids</taxon>
        <taxon>fabids</taxon>
        <taxon>Malpighiales</taxon>
        <taxon>Salicaceae</taxon>
        <taxon>Flacourtieae</taxon>
        <taxon>Dovyalis</taxon>
    </lineage>
</organism>
<evidence type="ECO:0000256" key="1">
    <source>
        <dbReference type="SAM" id="MobiDB-lite"/>
    </source>
</evidence>
<dbReference type="Proteomes" id="UP001314170">
    <property type="component" value="Unassembled WGS sequence"/>
</dbReference>
<dbReference type="AlphaFoldDB" id="A0AAV1R6G3"/>
<proteinExistence type="predicted"/>
<sequence>MDRSFPPSSSHSGPGLPASKERRKGGRILSPGRGEGRYPICDSPYGRRRAFSRLFDKAFFNRQKQGMDRKSDKALI</sequence>
<protein>
    <submittedName>
        <fullName evidence="2">Uncharacterized protein</fullName>
    </submittedName>
</protein>
<gene>
    <name evidence="2" type="ORF">DCAF_LOCUS6339</name>
</gene>
<evidence type="ECO:0000313" key="3">
    <source>
        <dbReference type="Proteomes" id="UP001314170"/>
    </source>
</evidence>
<keyword evidence="3" id="KW-1185">Reference proteome</keyword>
<feature type="region of interest" description="Disordered" evidence="1">
    <location>
        <begin position="1"/>
        <end position="42"/>
    </location>
</feature>
<accession>A0AAV1R6G3</accession>
<feature type="compositionally biased region" description="Low complexity" evidence="1">
    <location>
        <begin position="1"/>
        <end position="18"/>
    </location>
</feature>
<evidence type="ECO:0000313" key="2">
    <source>
        <dbReference type="EMBL" id="CAK7328612.1"/>
    </source>
</evidence>
<name>A0AAV1R6G3_9ROSI</name>